<name>A0ABT1CXH5_9HYPH</name>
<dbReference type="EMBL" id="JAAAML010000005">
    <property type="protein sequence ID" value="MCO6410914.1"/>
    <property type="molecule type" value="Genomic_DNA"/>
</dbReference>
<dbReference type="InterPro" id="IPR036165">
    <property type="entry name" value="YefM-like_sf"/>
</dbReference>
<comment type="caution">
    <text evidence="2">The sequence shown here is derived from an EMBL/GenBank/DDBJ whole genome shotgun (WGS) entry which is preliminary data.</text>
</comment>
<protein>
    <submittedName>
        <fullName evidence="2">Type II toxin-antitoxin system prevent-host-death family antitoxin</fullName>
    </submittedName>
</protein>
<dbReference type="NCBIfam" id="TIGR01552">
    <property type="entry name" value="phd_fam"/>
    <property type="match status" value="1"/>
</dbReference>
<evidence type="ECO:0000313" key="3">
    <source>
        <dbReference type="Proteomes" id="UP001320715"/>
    </source>
</evidence>
<reference evidence="2 3" key="1">
    <citation type="submission" date="2020-01" db="EMBL/GenBank/DDBJ databases">
        <title>Genomes of bacteria type strains.</title>
        <authorList>
            <person name="Chen J."/>
            <person name="Zhu S."/>
            <person name="Yang J."/>
        </authorList>
    </citation>
    <scope>NUCLEOTIDE SEQUENCE [LARGE SCALE GENOMIC DNA]</scope>
    <source>
        <strain evidence="2 3">DSM 16655</strain>
    </source>
</reference>
<evidence type="ECO:0000256" key="1">
    <source>
        <dbReference type="ARBA" id="ARBA00009981"/>
    </source>
</evidence>
<accession>A0ABT1CXH5</accession>
<evidence type="ECO:0000313" key="2">
    <source>
        <dbReference type="EMBL" id="MCO6410914.1"/>
    </source>
</evidence>
<comment type="similarity">
    <text evidence="1">Belongs to the phD/YefM antitoxin family.</text>
</comment>
<organism evidence="2 3">
    <name type="scientific">Hoeflea alexandrii</name>
    <dbReference type="NCBI Taxonomy" id="288436"/>
    <lineage>
        <taxon>Bacteria</taxon>
        <taxon>Pseudomonadati</taxon>
        <taxon>Pseudomonadota</taxon>
        <taxon>Alphaproteobacteria</taxon>
        <taxon>Hyphomicrobiales</taxon>
        <taxon>Rhizobiaceae</taxon>
        <taxon>Hoeflea</taxon>
    </lineage>
</organism>
<gene>
    <name evidence="2" type="ORF">GTW23_22245</name>
</gene>
<sequence length="84" mass="9419">MKQYTFSDMNRSSGEILEAAMIEPVVLTKHGKEKLFVLSARDYHRMRGDPSPTKSYSLHDVPDDVHAELMSGIDAILEPAKEDA</sequence>
<proteinExistence type="inferred from homology"/>
<keyword evidence="3" id="KW-1185">Reference proteome</keyword>
<dbReference type="SUPFAM" id="SSF143120">
    <property type="entry name" value="YefM-like"/>
    <property type="match status" value="1"/>
</dbReference>
<dbReference type="Proteomes" id="UP001320715">
    <property type="component" value="Unassembled WGS sequence"/>
</dbReference>
<dbReference type="RefSeq" id="WP_252917546.1">
    <property type="nucleotide sequence ID" value="NZ_JAAAML010000005.1"/>
</dbReference>
<dbReference type="Gene3D" id="3.40.1620.10">
    <property type="entry name" value="YefM-like domain"/>
    <property type="match status" value="1"/>
</dbReference>